<dbReference type="OrthoDB" id="7274161at2"/>
<feature type="transmembrane region" description="Helical" evidence="1">
    <location>
        <begin position="103"/>
        <end position="122"/>
    </location>
</feature>
<proteinExistence type="predicted"/>
<keyword evidence="1" id="KW-0812">Transmembrane</keyword>
<dbReference type="EMBL" id="QGNA01000003">
    <property type="protein sequence ID" value="PWS36638.1"/>
    <property type="molecule type" value="Genomic_DNA"/>
</dbReference>
<evidence type="ECO:0000313" key="2">
    <source>
        <dbReference type="EMBL" id="PWS36638.1"/>
    </source>
</evidence>
<evidence type="ECO:0000256" key="1">
    <source>
        <dbReference type="SAM" id="Phobius"/>
    </source>
</evidence>
<dbReference type="Proteomes" id="UP000245765">
    <property type="component" value="Unassembled WGS sequence"/>
</dbReference>
<comment type="caution">
    <text evidence="2">The sequence shown here is derived from an EMBL/GenBank/DDBJ whole genome shotgun (WGS) entry which is preliminary data.</text>
</comment>
<protein>
    <submittedName>
        <fullName evidence="2">Uncharacterized protein</fullName>
    </submittedName>
</protein>
<gene>
    <name evidence="2" type="ORF">DFH01_15995</name>
</gene>
<reference evidence="3" key="1">
    <citation type="submission" date="2018-05" db="EMBL/GenBank/DDBJ databases">
        <authorList>
            <person name="Du Z."/>
            <person name="Wang X."/>
        </authorList>
    </citation>
    <scope>NUCLEOTIDE SEQUENCE [LARGE SCALE GENOMIC DNA]</scope>
    <source>
        <strain evidence="3">CQN31</strain>
    </source>
</reference>
<keyword evidence="1" id="KW-0472">Membrane</keyword>
<name>A0A317FG91_9PROT</name>
<dbReference type="RefSeq" id="WP_109871431.1">
    <property type="nucleotide sequence ID" value="NZ_QGNA01000003.1"/>
</dbReference>
<keyword evidence="3" id="KW-1185">Reference proteome</keyword>
<feature type="transmembrane region" description="Helical" evidence="1">
    <location>
        <begin position="15"/>
        <end position="32"/>
    </location>
</feature>
<dbReference type="AlphaFoldDB" id="A0A317FG91"/>
<feature type="transmembrane region" description="Helical" evidence="1">
    <location>
        <begin position="76"/>
        <end position="97"/>
    </location>
</feature>
<feature type="transmembrane region" description="Helical" evidence="1">
    <location>
        <begin position="38"/>
        <end position="55"/>
    </location>
</feature>
<feature type="transmembrane region" description="Helical" evidence="1">
    <location>
        <begin position="134"/>
        <end position="157"/>
    </location>
</feature>
<sequence length="188" mass="20125">MALLTKQDLRRHSRFAWLCLLGLAAVIVALWAVERRNAAIGTAAALVGCLALILPPRERMEVLPWRVRALPRRLDATPVLATVLASPGYGLNYFYGVNPYDEIVHALSGMLAGAVFAALLLADGRPRGPGRMALAGAAFGLALGVAWEVFEWAVAIIGDWRDTWTDVVLTALGASAGAALWLRAGGRR</sequence>
<organism evidence="2 3">
    <name type="scientific">Falsiroseomonas bella</name>
    <dbReference type="NCBI Taxonomy" id="2184016"/>
    <lineage>
        <taxon>Bacteria</taxon>
        <taxon>Pseudomonadati</taxon>
        <taxon>Pseudomonadota</taxon>
        <taxon>Alphaproteobacteria</taxon>
        <taxon>Acetobacterales</taxon>
        <taxon>Roseomonadaceae</taxon>
        <taxon>Falsiroseomonas</taxon>
    </lineage>
</organism>
<feature type="transmembrane region" description="Helical" evidence="1">
    <location>
        <begin position="163"/>
        <end position="182"/>
    </location>
</feature>
<dbReference type="InterPro" id="IPR014509">
    <property type="entry name" value="YjdF-like"/>
</dbReference>
<evidence type="ECO:0000313" key="3">
    <source>
        <dbReference type="Proteomes" id="UP000245765"/>
    </source>
</evidence>
<accession>A0A317FG91</accession>
<dbReference type="Pfam" id="PF09997">
    <property type="entry name" value="DUF2238"/>
    <property type="match status" value="1"/>
</dbReference>
<keyword evidence="1" id="KW-1133">Transmembrane helix</keyword>